<evidence type="ECO:0000256" key="6">
    <source>
        <dbReference type="ARBA" id="ARBA00023242"/>
    </source>
</evidence>
<organism evidence="9 10">
    <name type="scientific">Taxus chinensis</name>
    <name type="common">Chinese yew</name>
    <name type="synonym">Taxus wallichiana var. chinensis</name>
    <dbReference type="NCBI Taxonomy" id="29808"/>
    <lineage>
        <taxon>Eukaryota</taxon>
        <taxon>Viridiplantae</taxon>
        <taxon>Streptophyta</taxon>
        <taxon>Embryophyta</taxon>
        <taxon>Tracheophyta</taxon>
        <taxon>Spermatophyta</taxon>
        <taxon>Pinopsida</taxon>
        <taxon>Pinidae</taxon>
        <taxon>Conifers II</taxon>
        <taxon>Cupressales</taxon>
        <taxon>Taxaceae</taxon>
        <taxon>Taxus</taxon>
    </lineage>
</organism>
<dbReference type="InterPro" id="IPR027417">
    <property type="entry name" value="P-loop_NTPase"/>
</dbReference>
<evidence type="ECO:0000256" key="3">
    <source>
        <dbReference type="ARBA" id="ARBA00022801"/>
    </source>
</evidence>
<dbReference type="OMA" id="HSIVPWE"/>
<keyword evidence="4" id="KW-0347">Helicase</keyword>
<dbReference type="PROSITE" id="PS51192">
    <property type="entry name" value="HELICASE_ATP_BIND_1"/>
    <property type="match status" value="1"/>
</dbReference>
<proteinExistence type="predicted"/>
<dbReference type="GO" id="GO:0005634">
    <property type="term" value="C:nucleus"/>
    <property type="evidence" value="ECO:0007669"/>
    <property type="project" value="UniProtKB-SubCell"/>
</dbReference>
<name>A0AA38FHK4_TAXCH</name>
<dbReference type="PROSITE" id="PS51194">
    <property type="entry name" value="HELICASE_CTER"/>
    <property type="match status" value="1"/>
</dbReference>
<dbReference type="Pfam" id="PF00271">
    <property type="entry name" value="Helicase_C"/>
    <property type="match status" value="1"/>
</dbReference>
<keyword evidence="3" id="KW-0378">Hydrolase</keyword>
<dbReference type="Pfam" id="PF00176">
    <property type="entry name" value="SNF2-rel_dom"/>
    <property type="match status" value="1"/>
</dbReference>
<dbReference type="AlphaFoldDB" id="A0AA38FHK4"/>
<dbReference type="InterPro" id="IPR014001">
    <property type="entry name" value="Helicase_ATP-bd"/>
</dbReference>
<evidence type="ECO:0000256" key="4">
    <source>
        <dbReference type="ARBA" id="ARBA00022806"/>
    </source>
</evidence>
<dbReference type="InterPro" id="IPR000330">
    <property type="entry name" value="SNF2_N"/>
</dbReference>
<protein>
    <submittedName>
        <fullName evidence="9">Uncharacterized protein</fullName>
    </submittedName>
</protein>
<dbReference type="InterPro" id="IPR038718">
    <property type="entry name" value="SNF2-like_sf"/>
</dbReference>
<evidence type="ECO:0000256" key="1">
    <source>
        <dbReference type="ARBA" id="ARBA00004123"/>
    </source>
</evidence>
<dbReference type="Gene3D" id="3.40.50.300">
    <property type="entry name" value="P-loop containing nucleotide triphosphate hydrolases"/>
    <property type="match status" value="1"/>
</dbReference>
<feature type="domain" description="Helicase ATP-binding" evidence="7">
    <location>
        <begin position="134"/>
        <end position="318"/>
    </location>
</feature>
<dbReference type="GO" id="GO:0080188">
    <property type="term" value="P:gene silencing by siRNA-directed DNA methylation"/>
    <property type="evidence" value="ECO:0007669"/>
    <property type="project" value="InterPro"/>
</dbReference>
<keyword evidence="5" id="KW-0067">ATP-binding</keyword>
<evidence type="ECO:0000259" key="7">
    <source>
        <dbReference type="PROSITE" id="PS51192"/>
    </source>
</evidence>
<keyword evidence="10" id="KW-1185">Reference proteome</keyword>
<dbReference type="EMBL" id="JAHRHJ020000009">
    <property type="protein sequence ID" value="KAH9302455.1"/>
    <property type="molecule type" value="Genomic_DNA"/>
</dbReference>
<dbReference type="GO" id="GO:0004386">
    <property type="term" value="F:helicase activity"/>
    <property type="evidence" value="ECO:0007669"/>
    <property type="project" value="UniProtKB-KW"/>
</dbReference>
<dbReference type="InterPro" id="IPR001650">
    <property type="entry name" value="Helicase_C-like"/>
</dbReference>
<sequence length="671" mass="77014">MEKEKVQPLEYTEPKELQIGINSKFLLETGPIGFQDSEEELVPMSFPSPNNANAYETLSQLFLAMGPMARRRSNQARDNFNEDARIFPEGNIIEMYDRKERAQKFLVRNIVLHPLLKERMHRHQLDGFEFLRKNLITEEPGGCILAHAPGTGKTFLVVSFIQSLLAKYPEERPLIVAPKSMLCTWMKEFKEREVEEVPLYNLYEINNRLEPSRCNQLEILKEWREKKSILLVSYAQFSSIVSEKPGNDMKASHQSREILLECPGLLILDEGHFPRNSGTNILNALMQIHTKRRVLLSGTLFQNNITELFNLLRLVRPDILEEKSFERIYKRILEGEKHQKITYRKHYLIQRIFCEEMEHCLQTGSNEMKASAVGNLQELFSPFVHHYKGEILEKLPGLTEFAVILKLNASQKEALKSMKDYIGSRLSKDIQSIAVCIHPSLQKISIGKEDSASGWLDSHSSNISDMVADPNDGVKTKFILDMLSLCNVNEEKLLVFSQFLSPLALIEDMITRTKNWSRGREILRLDGNTASEDRETIIDKFNNSKDTKVLFASIKACGEGINLTGASRVIILDIPWNPSITRQAISRAFRIGQKKKVYAYRLIAADTSEEEIHRASFDKEVMSKMIFDGNEQYGNSRPLISEVNEDECEDPFFESKALKENVKTLYKLKLV</sequence>
<evidence type="ECO:0000256" key="5">
    <source>
        <dbReference type="ARBA" id="ARBA00022840"/>
    </source>
</evidence>
<keyword evidence="6" id="KW-0539">Nucleus</keyword>
<dbReference type="InterPro" id="IPR049730">
    <property type="entry name" value="SNF2/RAD54-like_C"/>
</dbReference>
<keyword evidence="2" id="KW-0547">Nucleotide-binding</keyword>
<dbReference type="CDD" id="cd18793">
    <property type="entry name" value="SF2_C_SNF"/>
    <property type="match status" value="1"/>
</dbReference>
<accession>A0AA38FHK4</accession>
<evidence type="ECO:0000259" key="8">
    <source>
        <dbReference type="PROSITE" id="PS51194"/>
    </source>
</evidence>
<dbReference type="InterPro" id="IPR044567">
    <property type="entry name" value="CLSY/DRD1"/>
</dbReference>
<dbReference type="SUPFAM" id="SSF52540">
    <property type="entry name" value="P-loop containing nucleoside triphosphate hydrolases"/>
    <property type="match status" value="2"/>
</dbReference>
<dbReference type="Proteomes" id="UP000824469">
    <property type="component" value="Unassembled WGS sequence"/>
</dbReference>
<dbReference type="Gene3D" id="3.40.50.10810">
    <property type="entry name" value="Tandem AAA-ATPase domain"/>
    <property type="match status" value="1"/>
</dbReference>
<dbReference type="GO" id="GO:0005524">
    <property type="term" value="F:ATP binding"/>
    <property type="evidence" value="ECO:0007669"/>
    <property type="project" value="UniProtKB-KW"/>
</dbReference>
<reference evidence="9 10" key="1">
    <citation type="journal article" date="2021" name="Nat. Plants">
        <title>The Taxus genome provides insights into paclitaxel biosynthesis.</title>
        <authorList>
            <person name="Xiong X."/>
            <person name="Gou J."/>
            <person name="Liao Q."/>
            <person name="Li Y."/>
            <person name="Zhou Q."/>
            <person name="Bi G."/>
            <person name="Li C."/>
            <person name="Du R."/>
            <person name="Wang X."/>
            <person name="Sun T."/>
            <person name="Guo L."/>
            <person name="Liang H."/>
            <person name="Lu P."/>
            <person name="Wu Y."/>
            <person name="Zhang Z."/>
            <person name="Ro D.K."/>
            <person name="Shang Y."/>
            <person name="Huang S."/>
            <person name="Yan J."/>
        </authorList>
    </citation>
    <scope>NUCLEOTIDE SEQUENCE [LARGE SCALE GENOMIC DNA]</scope>
    <source>
        <strain evidence="9">Ta-2019</strain>
    </source>
</reference>
<dbReference type="SMART" id="SM00490">
    <property type="entry name" value="HELICc"/>
    <property type="match status" value="1"/>
</dbReference>
<evidence type="ECO:0000313" key="10">
    <source>
        <dbReference type="Proteomes" id="UP000824469"/>
    </source>
</evidence>
<dbReference type="SMART" id="SM00487">
    <property type="entry name" value="DEXDc"/>
    <property type="match status" value="1"/>
</dbReference>
<evidence type="ECO:0000313" key="9">
    <source>
        <dbReference type="EMBL" id="KAH9302455.1"/>
    </source>
</evidence>
<dbReference type="PANTHER" id="PTHR45821:SF1">
    <property type="entry name" value="ATP-DEPENDENT HELICASE FAMILY PROTEIN-RELATED"/>
    <property type="match status" value="1"/>
</dbReference>
<gene>
    <name evidence="9" type="ORF">KI387_014038</name>
</gene>
<comment type="subcellular location">
    <subcellularLocation>
        <location evidence="1">Nucleus</location>
    </subcellularLocation>
</comment>
<dbReference type="GO" id="GO:0016787">
    <property type="term" value="F:hydrolase activity"/>
    <property type="evidence" value="ECO:0007669"/>
    <property type="project" value="UniProtKB-KW"/>
</dbReference>
<feature type="domain" description="Helicase C-terminal" evidence="8">
    <location>
        <begin position="481"/>
        <end position="640"/>
    </location>
</feature>
<evidence type="ECO:0000256" key="2">
    <source>
        <dbReference type="ARBA" id="ARBA00022741"/>
    </source>
</evidence>
<comment type="caution">
    <text evidence="9">The sequence shown here is derived from an EMBL/GenBank/DDBJ whole genome shotgun (WGS) entry which is preliminary data.</text>
</comment>
<dbReference type="PANTHER" id="PTHR45821">
    <property type="entry name" value="SNF2 DOMAIN-CONTAINING PROTEIN CLASSY 2-RELATED"/>
    <property type="match status" value="1"/>
</dbReference>